<evidence type="ECO:0000313" key="1">
    <source>
        <dbReference type="EMBL" id="KKN85538.1"/>
    </source>
</evidence>
<proteinExistence type="predicted"/>
<protein>
    <submittedName>
        <fullName evidence="1">Uncharacterized protein</fullName>
    </submittedName>
</protein>
<gene>
    <name evidence="1" type="ORF">LCGC14_0278610</name>
</gene>
<dbReference type="EMBL" id="LAZR01000158">
    <property type="protein sequence ID" value="KKN85538.1"/>
    <property type="molecule type" value="Genomic_DNA"/>
</dbReference>
<dbReference type="AlphaFoldDB" id="A0A0F9X263"/>
<organism evidence="1">
    <name type="scientific">marine sediment metagenome</name>
    <dbReference type="NCBI Taxonomy" id="412755"/>
    <lineage>
        <taxon>unclassified sequences</taxon>
        <taxon>metagenomes</taxon>
        <taxon>ecological metagenomes</taxon>
    </lineage>
</organism>
<comment type="caution">
    <text evidence="1">The sequence shown here is derived from an EMBL/GenBank/DDBJ whole genome shotgun (WGS) entry which is preliminary data.</text>
</comment>
<sequence>MAKINFSVVLTKLEGGPLKDDKNEDLTLASAAKQALLVLDEKQTGEKKYEHYCLATKVAGGGEVTLKSEEITMIKEVIGKYMYPIVVGQAWDLLEGKASAQKK</sequence>
<accession>A0A0F9X263</accession>
<name>A0A0F9X263_9ZZZZ</name>
<reference evidence="1" key="1">
    <citation type="journal article" date="2015" name="Nature">
        <title>Complex archaea that bridge the gap between prokaryotes and eukaryotes.</title>
        <authorList>
            <person name="Spang A."/>
            <person name="Saw J.H."/>
            <person name="Jorgensen S.L."/>
            <person name="Zaremba-Niedzwiedzka K."/>
            <person name="Martijn J."/>
            <person name="Lind A.E."/>
            <person name="van Eijk R."/>
            <person name="Schleper C."/>
            <person name="Guy L."/>
            <person name="Ettema T.J."/>
        </authorList>
    </citation>
    <scope>NUCLEOTIDE SEQUENCE</scope>
</reference>